<dbReference type="Proteomes" id="UP000606991">
    <property type="component" value="Unassembled WGS sequence"/>
</dbReference>
<dbReference type="Gene3D" id="1.10.443.10">
    <property type="entry name" value="Intergrase catalytic core"/>
    <property type="match status" value="1"/>
</dbReference>
<protein>
    <submittedName>
        <fullName evidence="4">Tyrosine-type recombinase/integrase</fullName>
    </submittedName>
</protein>
<evidence type="ECO:0000313" key="5">
    <source>
        <dbReference type="Proteomes" id="UP000606991"/>
    </source>
</evidence>
<dbReference type="SUPFAM" id="SSF56349">
    <property type="entry name" value="DNA breaking-rejoining enzymes"/>
    <property type="match status" value="1"/>
</dbReference>
<keyword evidence="1" id="KW-0233">DNA recombination</keyword>
<feature type="region of interest" description="Disordered" evidence="2">
    <location>
        <begin position="159"/>
        <end position="179"/>
    </location>
</feature>
<dbReference type="InterPro" id="IPR011010">
    <property type="entry name" value="DNA_brk_join_enz"/>
</dbReference>
<dbReference type="PROSITE" id="PS51898">
    <property type="entry name" value="TYR_RECOMBINASE"/>
    <property type="match status" value="1"/>
</dbReference>
<evidence type="ECO:0000313" key="4">
    <source>
        <dbReference type="EMBL" id="MBJ7593860.1"/>
    </source>
</evidence>
<dbReference type="InterPro" id="IPR002104">
    <property type="entry name" value="Integrase_catalytic"/>
</dbReference>
<dbReference type="InterPro" id="IPR013762">
    <property type="entry name" value="Integrase-like_cat_sf"/>
</dbReference>
<sequence length="190" mass="21015">MAPRPRRHLLVRIVADQSHRAPSRHQGRARRIAEGVVAILRIALRPDHQPSGTADDRAGNRPRTRGNCDYVFVNMWNGPVGTPMGYWAVMSLVKRLRRRAGIDFHPHLFRHTHATALLRAGVRLEVVSELLTHASVRTTGIAEIRVKAAIGRSQRWTGSSSTLGPITTGGSRPVNHSALVPGRPVRMHVV</sequence>
<dbReference type="GO" id="GO:0003677">
    <property type="term" value="F:DNA binding"/>
    <property type="evidence" value="ECO:0007669"/>
    <property type="project" value="InterPro"/>
</dbReference>
<evidence type="ECO:0000259" key="3">
    <source>
        <dbReference type="PROSITE" id="PS51898"/>
    </source>
</evidence>
<dbReference type="EMBL" id="JAEKNS010000039">
    <property type="protein sequence ID" value="MBJ7593860.1"/>
    <property type="molecule type" value="Genomic_DNA"/>
</dbReference>
<gene>
    <name evidence="4" type="ORF">JF886_03195</name>
</gene>
<dbReference type="GO" id="GO:0006310">
    <property type="term" value="P:DNA recombination"/>
    <property type="evidence" value="ECO:0007669"/>
    <property type="project" value="UniProtKB-KW"/>
</dbReference>
<reference evidence="4 5" key="1">
    <citation type="submission" date="2020-10" db="EMBL/GenBank/DDBJ databases">
        <title>Ca. Dormibacterota MAGs.</title>
        <authorList>
            <person name="Montgomery K."/>
        </authorList>
    </citation>
    <scope>NUCLEOTIDE SEQUENCE [LARGE SCALE GENOMIC DNA]</scope>
    <source>
        <strain evidence="4">SC8812_S17_18</strain>
    </source>
</reference>
<name>A0A934JVL2_9BACT</name>
<evidence type="ECO:0000256" key="2">
    <source>
        <dbReference type="SAM" id="MobiDB-lite"/>
    </source>
</evidence>
<dbReference type="Pfam" id="PF00589">
    <property type="entry name" value="Phage_integrase"/>
    <property type="match status" value="1"/>
</dbReference>
<comment type="caution">
    <text evidence="4">The sequence shown here is derived from an EMBL/GenBank/DDBJ whole genome shotgun (WGS) entry which is preliminary data.</text>
</comment>
<evidence type="ECO:0000256" key="1">
    <source>
        <dbReference type="ARBA" id="ARBA00023172"/>
    </source>
</evidence>
<feature type="domain" description="Tyr recombinase" evidence="3">
    <location>
        <begin position="1"/>
        <end position="157"/>
    </location>
</feature>
<organism evidence="4 5">
    <name type="scientific">Candidatus Aeolococcus gillhamiae</name>
    <dbReference type="NCBI Taxonomy" id="3127015"/>
    <lineage>
        <taxon>Bacteria</taxon>
        <taxon>Bacillati</taxon>
        <taxon>Candidatus Dormiibacterota</taxon>
        <taxon>Candidatus Dormibacteria</taxon>
        <taxon>Candidatus Aeolococcales</taxon>
        <taxon>Candidatus Aeolococcaceae</taxon>
        <taxon>Candidatus Aeolococcus</taxon>
    </lineage>
</organism>
<feature type="compositionally biased region" description="Polar residues" evidence="2">
    <location>
        <begin position="159"/>
        <end position="170"/>
    </location>
</feature>
<dbReference type="AlphaFoldDB" id="A0A934JVL2"/>
<proteinExistence type="predicted"/>
<dbReference type="GO" id="GO:0015074">
    <property type="term" value="P:DNA integration"/>
    <property type="evidence" value="ECO:0007669"/>
    <property type="project" value="InterPro"/>
</dbReference>
<accession>A0A934JVL2</accession>